<comment type="caution">
    <text evidence="2">The sequence shown here is derived from an EMBL/GenBank/DDBJ whole genome shotgun (WGS) entry which is preliminary data.</text>
</comment>
<feature type="region of interest" description="Disordered" evidence="1">
    <location>
        <begin position="1"/>
        <end position="72"/>
    </location>
</feature>
<feature type="non-terminal residue" evidence="2">
    <location>
        <position position="72"/>
    </location>
</feature>
<dbReference type="Proteomes" id="UP000269945">
    <property type="component" value="Unassembled WGS sequence"/>
</dbReference>
<keyword evidence="3" id="KW-1185">Reference proteome</keyword>
<accession>A0A9X9LVY3</accession>
<dbReference type="AlphaFoldDB" id="A0A9X9LVY3"/>
<evidence type="ECO:0000313" key="2">
    <source>
        <dbReference type="EMBL" id="VCW97702.1"/>
    </source>
</evidence>
<sequence length="72" mass="7571">MRTPAHKQLRRPAQRHTATPGGNPRLHEETGGADRWGGRPGPRPRPPGGAGESPRGPAGREEQSGLPGPTDP</sequence>
<protein>
    <submittedName>
        <fullName evidence="2">Uncharacterized protein</fullName>
    </submittedName>
</protein>
<reference evidence="2 3" key="1">
    <citation type="submission" date="2018-10" db="EMBL/GenBank/DDBJ databases">
        <authorList>
            <person name="Ekblom R."/>
            <person name="Jareborg N."/>
        </authorList>
    </citation>
    <scope>NUCLEOTIDE SEQUENCE [LARGE SCALE GENOMIC DNA]</scope>
    <source>
        <tissue evidence="2">Muscle</tissue>
    </source>
</reference>
<feature type="compositionally biased region" description="Basic residues" evidence="1">
    <location>
        <begin position="1"/>
        <end position="14"/>
    </location>
</feature>
<dbReference type="EMBL" id="CYRY02022779">
    <property type="protein sequence ID" value="VCW97702.1"/>
    <property type="molecule type" value="Genomic_DNA"/>
</dbReference>
<name>A0A9X9LVY3_GULGU</name>
<gene>
    <name evidence="2" type="ORF">BN2614_LOCUS6</name>
</gene>
<proteinExistence type="predicted"/>
<evidence type="ECO:0000313" key="3">
    <source>
        <dbReference type="Proteomes" id="UP000269945"/>
    </source>
</evidence>
<organism evidence="2 3">
    <name type="scientific">Gulo gulo</name>
    <name type="common">Wolverine</name>
    <name type="synonym">Gluton</name>
    <dbReference type="NCBI Taxonomy" id="48420"/>
    <lineage>
        <taxon>Eukaryota</taxon>
        <taxon>Metazoa</taxon>
        <taxon>Chordata</taxon>
        <taxon>Craniata</taxon>
        <taxon>Vertebrata</taxon>
        <taxon>Euteleostomi</taxon>
        <taxon>Mammalia</taxon>
        <taxon>Eutheria</taxon>
        <taxon>Laurasiatheria</taxon>
        <taxon>Carnivora</taxon>
        <taxon>Caniformia</taxon>
        <taxon>Musteloidea</taxon>
        <taxon>Mustelidae</taxon>
        <taxon>Guloninae</taxon>
        <taxon>Gulo</taxon>
    </lineage>
</organism>
<evidence type="ECO:0000256" key="1">
    <source>
        <dbReference type="SAM" id="MobiDB-lite"/>
    </source>
</evidence>